<dbReference type="GeneID" id="93345884"/>
<protein>
    <submittedName>
        <fullName evidence="7">Lysine exporter protein LysE/YggA</fullName>
    </submittedName>
</protein>
<dbReference type="InterPro" id="IPR001123">
    <property type="entry name" value="LeuE-type"/>
</dbReference>
<feature type="transmembrane region" description="Helical" evidence="6">
    <location>
        <begin position="134"/>
        <end position="161"/>
    </location>
</feature>
<keyword evidence="3 6" id="KW-0812">Transmembrane</keyword>
<dbReference type="EMBL" id="UGSC01000001">
    <property type="protein sequence ID" value="SUA69625.1"/>
    <property type="molecule type" value="Genomic_DNA"/>
</dbReference>
<accession>A0A378XXI0</accession>
<sequence>MNITSILIYCFIATFTPGPTNIVILSTVHNFGAKKAMKYTYGATIAFGLLLVISAILNTMLITIIPKILIVMQIIGSCYMLYLAYQVYKMDTSNPTVKQTATFTSGFFMQFLNPKVVLFTMTVIPSFIMPHYIALPAIMISIIAISLIGFLAFVAWVLFGAIFKEFLQKHKKIVNVIMALFLAYAAIMIWM</sequence>
<dbReference type="Proteomes" id="UP000254400">
    <property type="component" value="Unassembled WGS sequence"/>
</dbReference>
<evidence type="ECO:0000313" key="7">
    <source>
        <dbReference type="EMBL" id="SUA69625.1"/>
    </source>
</evidence>
<dbReference type="PANTHER" id="PTHR30086">
    <property type="entry name" value="ARGININE EXPORTER PROTEIN ARGO"/>
    <property type="match status" value="1"/>
</dbReference>
<keyword evidence="5 6" id="KW-0472">Membrane</keyword>
<feature type="transmembrane region" description="Helical" evidence="6">
    <location>
        <begin position="106"/>
        <end position="128"/>
    </location>
</feature>
<organism evidence="7 8">
    <name type="scientific">Paenibacillus polymyxa</name>
    <name type="common">Bacillus polymyxa</name>
    <dbReference type="NCBI Taxonomy" id="1406"/>
    <lineage>
        <taxon>Bacteria</taxon>
        <taxon>Bacillati</taxon>
        <taxon>Bacillota</taxon>
        <taxon>Bacilli</taxon>
        <taxon>Bacillales</taxon>
        <taxon>Paenibacillaceae</taxon>
        <taxon>Paenibacillus</taxon>
    </lineage>
</organism>
<dbReference type="GO" id="GO:0015171">
    <property type="term" value="F:amino acid transmembrane transporter activity"/>
    <property type="evidence" value="ECO:0007669"/>
    <property type="project" value="TreeGrafter"/>
</dbReference>
<evidence type="ECO:0000256" key="4">
    <source>
        <dbReference type="ARBA" id="ARBA00022989"/>
    </source>
</evidence>
<dbReference type="AlphaFoldDB" id="A0A378XXI0"/>
<name>A0A378XXI0_PAEPO</name>
<feature type="transmembrane region" description="Helical" evidence="6">
    <location>
        <begin position="68"/>
        <end position="85"/>
    </location>
</feature>
<evidence type="ECO:0000256" key="6">
    <source>
        <dbReference type="SAM" id="Phobius"/>
    </source>
</evidence>
<feature type="transmembrane region" description="Helical" evidence="6">
    <location>
        <begin position="40"/>
        <end position="62"/>
    </location>
</feature>
<dbReference type="GO" id="GO:0033228">
    <property type="term" value="P:cysteine export across plasma membrane"/>
    <property type="evidence" value="ECO:0007669"/>
    <property type="project" value="TreeGrafter"/>
</dbReference>
<reference evidence="7 8" key="1">
    <citation type="submission" date="2018-06" db="EMBL/GenBank/DDBJ databases">
        <authorList>
            <consortium name="Pathogen Informatics"/>
            <person name="Doyle S."/>
        </authorList>
    </citation>
    <scope>NUCLEOTIDE SEQUENCE [LARGE SCALE GENOMIC DNA]</scope>
    <source>
        <strain evidence="7 8">NCTC10343</strain>
    </source>
</reference>
<feature type="transmembrane region" description="Helical" evidence="6">
    <location>
        <begin position="173"/>
        <end position="190"/>
    </location>
</feature>
<evidence type="ECO:0000313" key="8">
    <source>
        <dbReference type="Proteomes" id="UP000254400"/>
    </source>
</evidence>
<proteinExistence type="predicted"/>
<dbReference type="PANTHER" id="PTHR30086:SF20">
    <property type="entry name" value="ARGININE EXPORTER PROTEIN ARGO-RELATED"/>
    <property type="match status" value="1"/>
</dbReference>
<feature type="transmembrane region" description="Helical" evidence="6">
    <location>
        <begin position="6"/>
        <end position="28"/>
    </location>
</feature>
<gene>
    <name evidence="7" type="primary">eamB</name>
    <name evidence="7" type="ORF">NCTC10343_02487</name>
</gene>
<dbReference type="Pfam" id="PF01810">
    <property type="entry name" value="LysE"/>
    <property type="match status" value="1"/>
</dbReference>
<evidence type="ECO:0000256" key="3">
    <source>
        <dbReference type="ARBA" id="ARBA00022692"/>
    </source>
</evidence>
<evidence type="ECO:0000256" key="2">
    <source>
        <dbReference type="ARBA" id="ARBA00022475"/>
    </source>
</evidence>
<dbReference type="GO" id="GO:0005886">
    <property type="term" value="C:plasma membrane"/>
    <property type="evidence" value="ECO:0007669"/>
    <property type="project" value="UniProtKB-SubCell"/>
</dbReference>
<keyword evidence="2" id="KW-1003">Cell membrane</keyword>
<dbReference type="RefSeq" id="WP_019687185.1">
    <property type="nucleotide sequence ID" value="NZ_CP036496.1"/>
</dbReference>
<evidence type="ECO:0000256" key="5">
    <source>
        <dbReference type="ARBA" id="ARBA00023136"/>
    </source>
</evidence>
<keyword evidence="4 6" id="KW-1133">Transmembrane helix</keyword>
<comment type="subcellular location">
    <subcellularLocation>
        <location evidence="1">Cell membrane</location>
        <topology evidence="1">Multi-pass membrane protein</topology>
    </subcellularLocation>
</comment>
<evidence type="ECO:0000256" key="1">
    <source>
        <dbReference type="ARBA" id="ARBA00004651"/>
    </source>
</evidence>